<reference evidence="1" key="1">
    <citation type="journal article" date="2023" name="G3 (Bethesda)">
        <title>A reference genome for the long-term kleptoplast-retaining sea slug Elysia crispata morphotype clarki.</title>
        <authorList>
            <person name="Eastman K.E."/>
            <person name="Pendleton A.L."/>
            <person name="Shaikh M.A."/>
            <person name="Suttiyut T."/>
            <person name="Ogas R."/>
            <person name="Tomko P."/>
            <person name="Gavelis G."/>
            <person name="Widhalm J.R."/>
            <person name="Wisecaver J.H."/>
        </authorList>
    </citation>
    <scope>NUCLEOTIDE SEQUENCE</scope>
    <source>
        <strain evidence="1">ECLA1</strain>
    </source>
</reference>
<comment type="caution">
    <text evidence="1">The sequence shown here is derived from an EMBL/GenBank/DDBJ whole genome shotgun (WGS) entry which is preliminary data.</text>
</comment>
<sequence length="120" mass="13518">MPSIFDAFDFSRCPAISESVRFYSRINSPPVFQRARQPEIRASLPDRLSFCILSSFHCEMVRSLPRKATFSVGTLGVLSIRAAWTIATASDYSRDWAKPLGVLGSRLRPFTFRGCCVHRA</sequence>
<dbReference type="Proteomes" id="UP001283361">
    <property type="component" value="Unassembled WGS sequence"/>
</dbReference>
<organism evidence="1 2">
    <name type="scientific">Elysia crispata</name>
    <name type="common">lettuce slug</name>
    <dbReference type="NCBI Taxonomy" id="231223"/>
    <lineage>
        <taxon>Eukaryota</taxon>
        <taxon>Metazoa</taxon>
        <taxon>Spiralia</taxon>
        <taxon>Lophotrochozoa</taxon>
        <taxon>Mollusca</taxon>
        <taxon>Gastropoda</taxon>
        <taxon>Heterobranchia</taxon>
        <taxon>Euthyneura</taxon>
        <taxon>Panpulmonata</taxon>
        <taxon>Sacoglossa</taxon>
        <taxon>Placobranchoidea</taxon>
        <taxon>Plakobranchidae</taxon>
        <taxon>Elysia</taxon>
    </lineage>
</organism>
<accession>A0AAE1BAJ6</accession>
<evidence type="ECO:0000313" key="1">
    <source>
        <dbReference type="EMBL" id="KAK3802565.1"/>
    </source>
</evidence>
<proteinExistence type="predicted"/>
<evidence type="ECO:0000313" key="2">
    <source>
        <dbReference type="Proteomes" id="UP001283361"/>
    </source>
</evidence>
<gene>
    <name evidence="1" type="ORF">RRG08_033224</name>
</gene>
<dbReference type="EMBL" id="JAWDGP010000228">
    <property type="protein sequence ID" value="KAK3802565.1"/>
    <property type="molecule type" value="Genomic_DNA"/>
</dbReference>
<name>A0AAE1BAJ6_9GAST</name>
<keyword evidence="2" id="KW-1185">Reference proteome</keyword>
<dbReference type="AlphaFoldDB" id="A0AAE1BAJ6"/>
<protein>
    <submittedName>
        <fullName evidence="1">Uncharacterized protein</fullName>
    </submittedName>
</protein>